<organism evidence="1 2">
    <name type="scientific">Pseudoroseomonas cervicalis ATCC 49957</name>
    <dbReference type="NCBI Taxonomy" id="525371"/>
    <lineage>
        <taxon>Bacteria</taxon>
        <taxon>Pseudomonadati</taxon>
        <taxon>Pseudomonadota</taxon>
        <taxon>Alphaproteobacteria</taxon>
        <taxon>Acetobacterales</taxon>
        <taxon>Roseomonadaceae</taxon>
        <taxon>Roseomonas</taxon>
    </lineage>
</organism>
<accession>D5RSP2</accession>
<proteinExistence type="predicted"/>
<dbReference type="OrthoDB" id="5430236at2"/>
<dbReference type="AlphaFoldDB" id="D5RSP2"/>
<name>D5RSP2_9PROT</name>
<dbReference type="RefSeq" id="WP_007003134.1">
    <property type="nucleotide sequence ID" value="NZ_GG770777.1"/>
</dbReference>
<sequence>MAQPPARPTTGAIAAFLQQVEAVPALRTAAHRPARLVFGIDATASRQPSWDRACQLQAEMFLAAASHGGLAIQLAYYRGHAEFAATPFLEDGAELARRMAGITCLGGMTQIGALLNHALAQAARERLAALVFVGDAMEEAPDPLCHAAGQLGLRQVPVFVFQEGEDAAATMTFRQIAQLSGGAHHSLGPGSAARLAELLRAVAVYAAGGHAALSRLPGPAARSLLAQLPAPSSGKPGR</sequence>
<comment type="caution">
    <text evidence="1">The sequence shown here is derived from an EMBL/GenBank/DDBJ whole genome shotgun (WGS) entry which is preliminary data.</text>
</comment>
<reference evidence="1 2" key="1">
    <citation type="submission" date="2010-04" db="EMBL/GenBank/DDBJ databases">
        <authorList>
            <person name="Qin X."/>
            <person name="Bachman B."/>
            <person name="Battles P."/>
            <person name="Bell A."/>
            <person name="Bess C."/>
            <person name="Bickham C."/>
            <person name="Chaboub L."/>
            <person name="Chen D."/>
            <person name="Coyle M."/>
            <person name="Deiros D.R."/>
            <person name="Dinh H."/>
            <person name="Forbes L."/>
            <person name="Fowler G."/>
            <person name="Francisco L."/>
            <person name="Fu Q."/>
            <person name="Gubbala S."/>
            <person name="Hale W."/>
            <person name="Han Y."/>
            <person name="Hemphill L."/>
            <person name="Highlander S.K."/>
            <person name="Hirani K."/>
            <person name="Hogues M."/>
            <person name="Jackson L."/>
            <person name="Jakkamsetti A."/>
            <person name="Javaid M."/>
            <person name="Jiang H."/>
            <person name="Korchina V."/>
            <person name="Kovar C."/>
            <person name="Lara F."/>
            <person name="Lee S."/>
            <person name="Mata R."/>
            <person name="Mathew T."/>
            <person name="Moen C."/>
            <person name="Morales K."/>
            <person name="Munidasa M."/>
            <person name="Nazareth L."/>
            <person name="Ngo R."/>
            <person name="Nguyen L."/>
            <person name="Okwuonu G."/>
            <person name="Ongeri F."/>
            <person name="Patil S."/>
            <person name="Petrosino J."/>
            <person name="Pham C."/>
            <person name="Pham P."/>
            <person name="Pu L.-L."/>
            <person name="Puazo M."/>
            <person name="Raj R."/>
            <person name="Reid J."/>
            <person name="Rouhana J."/>
            <person name="Saada N."/>
            <person name="Shang Y."/>
            <person name="Simmons D."/>
            <person name="Thornton R."/>
            <person name="Warren J."/>
            <person name="Weissenberger G."/>
            <person name="Zhang J."/>
            <person name="Zhang L."/>
            <person name="Zhou C."/>
            <person name="Zhu D."/>
            <person name="Muzny D."/>
            <person name="Worley K."/>
            <person name="Gibbs R."/>
        </authorList>
    </citation>
    <scope>NUCLEOTIDE SEQUENCE [LARGE SCALE GENOMIC DNA]</scope>
    <source>
        <strain evidence="1 2">ATCC 49957</strain>
    </source>
</reference>
<dbReference type="HOGENOM" id="CLU_1128360_0_0_5"/>
<protein>
    <recommendedName>
        <fullName evidence="3">VWA domain-containing protein</fullName>
    </recommendedName>
</protein>
<dbReference type="EMBL" id="ADVL01000751">
    <property type="protein sequence ID" value="EFH09668.1"/>
    <property type="molecule type" value="Genomic_DNA"/>
</dbReference>
<dbReference type="SUPFAM" id="SSF53300">
    <property type="entry name" value="vWA-like"/>
    <property type="match status" value="1"/>
</dbReference>
<evidence type="ECO:0008006" key="3">
    <source>
        <dbReference type="Google" id="ProtNLM"/>
    </source>
</evidence>
<dbReference type="InterPro" id="IPR036465">
    <property type="entry name" value="vWFA_dom_sf"/>
</dbReference>
<evidence type="ECO:0000313" key="2">
    <source>
        <dbReference type="Proteomes" id="UP000005324"/>
    </source>
</evidence>
<dbReference type="Gene3D" id="3.40.50.410">
    <property type="entry name" value="von Willebrand factor, type A domain"/>
    <property type="match status" value="1"/>
</dbReference>
<keyword evidence="2" id="KW-1185">Reference proteome</keyword>
<gene>
    <name evidence="1" type="ORF">HMPREF0731_4104</name>
</gene>
<dbReference type="Proteomes" id="UP000005324">
    <property type="component" value="Unassembled WGS sequence"/>
</dbReference>
<evidence type="ECO:0000313" key="1">
    <source>
        <dbReference type="EMBL" id="EFH09668.1"/>
    </source>
</evidence>